<keyword evidence="4" id="KW-1185">Reference proteome</keyword>
<dbReference type="FunFam" id="3.40.50.720:FF:000080">
    <property type="entry name" value="Thiazole biosynthesis adenylyltransferase ThiF"/>
    <property type="match status" value="1"/>
</dbReference>
<dbReference type="AlphaFoldDB" id="A0A2S9IFI1"/>
<evidence type="ECO:0000256" key="1">
    <source>
        <dbReference type="ARBA" id="ARBA00009919"/>
    </source>
</evidence>
<dbReference type="InterPro" id="IPR001763">
    <property type="entry name" value="Rhodanese-like_dom"/>
</dbReference>
<dbReference type="GO" id="GO:0005737">
    <property type="term" value="C:cytoplasm"/>
    <property type="evidence" value="ECO:0007669"/>
    <property type="project" value="TreeGrafter"/>
</dbReference>
<dbReference type="PANTHER" id="PTHR10953:SF102">
    <property type="entry name" value="ADENYLYLTRANSFERASE AND SULFURTRANSFERASE MOCS3"/>
    <property type="match status" value="1"/>
</dbReference>
<gene>
    <name evidence="3" type="ORF">CQW29_06930</name>
</gene>
<dbReference type="Gene3D" id="3.40.250.10">
    <property type="entry name" value="Rhodanese-like domain"/>
    <property type="match status" value="1"/>
</dbReference>
<organism evidence="3 4">
    <name type="scientific">Pantoea coffeiphila</name>
    <dbReference type="NCBI Taxonomy" id="1465635"/>
    <lineage>
        <taxon>Bacteria</taxon>
        <taxon>Pseudomonadati</taxon>
        <taxon>Pseudomonadota</taxon>
        <taxon>Gammaproteobacteria</taxon>
        <taxon>Enterobacterales</taxon>
        <taxon>Erwiniaceae</taxon>
        <taxon>Pantoea</taxon>
    </lineage>
</organism>
<feature type="domain" description="Rhodanese" evidence="2">
    <location>
        <begin position="247"/>
        <end position="320"/>
    </location>
</feature>
<dbReference type="PROSITE" id="PS50206">
    <property type="entry name" value="RHODANESE_3"/>
    <property type="match status" value="1"/>
</dbReference>
<dbReference type="CDD" id="cd00757">
    <property type="entry name" value="ThiF_MoeB_HesA_family"/>
    <property type="match status" value="1"/>
</dbReference>
<dbReference type="InterPro" id="IPR035985">
    <property type="entry name" value="Ubiquitin-activating_enz"/>
</dbReference>
<dbReference type="InterPro" id="IPR045886">
    <property type="entry name" value="ThiF/MoeB/HesA"/>
</dbReference>
<dbReference type="CDD" id="cd00158">
    <property type="entry name" value="RHOD"/>
    <property type="match status" value="1"/>
</dbReference>
<dbReference type="GO" id="GO:0008641">
    <property type="term" value="F:ubiquitin-like modifier activating enzyme activity"/>
    <property type="evidence" value="ECO:0007669"/>
    <property type="project" value="InterPro"/>
</dbReference>
<evidence type="ECO:0000313" key="4">
    <source>
        <dbReference type="Proteomes" id="UP000239181"/>
    </source>
</evidence>
<comment type="similarity">
    <text evidence="1">Belongs to the HesA/MoeB/ThiF family.</text>
</comment>
<accession>A0A2S9IFI1</accession>
<dbReference type="InterPro" id="IPR036873">
    <property type="entry name" value="Rhodanese-like_dom_sf"/>
</dbReference>
<reference evidence="3 4" key="1">
    <citation type="submission" date="2017-10" db="EMBL/GenBank/DDBJ databases">
        <title>Draft genome of two endophytic bacteria isolated from 'guarana' Paullinia cupana (Mart.) Ducke.</title>
        <authorList>
            <person name="Siqueira K.A."/>
            <person name="Liotti R.G."/>
            <person name="Mendes T.A."/>
            <person name="Soares M.A."/>
        </authorList>
    </citation>
    <scope>NUCLEOTIDE SEQUENCE [LARGE SCALE GENOMIC DNA]</scope>
    <source>
        <strain evidence="3 4">342</strain>
    </source>
</reference>
<sequence length="325" mass="34483">MDRYQRQTMLPEIGPQGQQKLAQARVLVVGAGGLGATLLPQLAGAGVGFLRVCDDDRVEVHNLHRQTLFTMQDVGQPKAVAARRALNALNPECEVEAVDIRLSGSSLDHALRDMDIVVDAADNFAITWLLSDACFSRGLPLISASVLGRQGYVGGFCAGAPSYRALFPQLPSSAANCSTAGVMGPAVATLGALQAQMTLSVLLGLEPSPLGCMVNCDFVNWRFGQFRFDGAPEPTEAIIPFLDAQMLTAEDCIVELRSVEEAPVSVAAQAQRILPAELAAWQPPASGRIVLVCASGIRAGRAAQQLKERGYRDLALVAADYIPGE</sequence>
<dbReference type="Proteomes" id="UP000239181">
    <property type="component" value="Unassembled WGS sequence"/>
</dbReference>
<comment type="caution">
    <text evidence="3">The sequence shown here is derived from an EMBL/GenBank/DDBJ whole genome shotgun (WGS) entry which is preliminary data.</text>
</comment>
<evidence type="ECO:0000313" key="3">
    <source>
        <dbReference type="EMBL" id="PRD16529.1"/>
    </source>
</evidence>
<dbReference type="Gene3D" id="3.40.50.720">
    <property type="entry name" value="NAD(P)-binding Rossmann-like Domain"/>
    <property type="match status" value="1"/>
</dbReference>
<dbReference type="InterPro" id="IPR000594">
    <property type="entry name" value="ThiF_NAD_FAD-bd"/>
</dbReference>
<proteinExistence type="inferred from homology"/>
<dbReference type="EMBL" id="PDET01000003">
    <property type="protein sequence ID" value="PRD16529.1"/>
    <property type="molecule type" value="Genomic_DNA"/>
</dbReference>
<dbReference type="RefSeq" id="WP_105591972.1">
    <property type="nucleotide sequence ID" value="NZ_PDET01000003.1"/>
</dbReference>
<dbReference type="OrthoDB" id="9804286at2"/>
<dbReference type="GO" id="GO:0016779">
    <property type="term" value="F:nucleotidyltransferase activity"/>
    <property type="evidence" value="ECO:0007669"/>
    <property type="project" value="TreeGrafter"/>
</dbReference>
<protein>
    <submittedName>
        <fullName evidence="3">Thiamine biosynthesis protein ThiF</fullName>
    </submittedName>
</protein>
<dbReference type="SUPFAM" id="SSF69572">
    <property type="entry name" value="Activating enzymes of the ubiquitin-like proteins"/>
    <property type="match status" value="1"/>
</dbReference>
<name>A0A2S9IFI1_9GAMM</name>
<evidence type="ECO:0000259" key="2">
    <source>
        <dbReference type="PROSITE" id="PS50206"/>
    </source>
</evidence>
<dbReference type="Pfam" id="PF00899">
    <property type="entry name" value="ThiF"/>
    <property type="match status" value="1"/>
</dbReference>
<dbReference type="GO" id="GO:0004792">
    <property type="term" value="F:thiosulfate-cyanide sulfurtransferase activity"/>
    <property type="evidence" value="ECO:0007669"/>
    <property type="project" value="TreeGrafter"/>
</dbReference>
<dbReference type="PANTHER" id="PTHR10953">
    <property type="entry name" value="UBIQUITIN-ACTIVATING ENZYME E1"/>
    <property type="match status" value="1"/>
</dbReference>